<sequence>MKKVEKGRWHSKVDEGDEDKDEEGKVKWKSRESSKTFSVKMDGEIRVMTIADLSSSFKILDLGSKATRIKETTKLDEYKKEEFIRKSLRKVQLDQRPFGKFTESMPIWYLKRPKNYEDRRTGPGIFFGGTELPKKPLERKTSEWTAATVRGSSARPPRLQLPPSTAAIPALQPGFSYKYSPDSDNSRRLRHRSPPSTAAAAALQPGFSYKYSPESTVLGLSLC</sequence>
<dbReference type="AlphaFoldDB" id="A0A067KCL6"/>
<feature type="region of interest" description="Disordered" evidence="1">
    <location>
        <begin position="1"/>
        <end position="35"/>
    </location>
</feature>
<protein>
    <submittedName>
        <fullName evidence="2">Uncharacterized protein</fullName>
    </submittedName>
</protein>
<keyword evidence="3" id="KW-1185">Reference proteome</keyword>
<evidence type="ECO:0000313" key="2">
    <source>
        <dbReference type="EMBL" id="KDP29584.1"/>
    </source>
</evidence>
<organism evidence="2 3">
    <name type="scientific">Jatropha curcas</name>
    <name type="common">Barbados nut</name>
    <dbReference type="NCBI Taxonomy" id="180498"/>
    <lineage>
        <taxon>Eukaryota</taxon>
        <taxon>Viridiplantae</taxon>
        <taxon>Streptophyta</taxon>
        <taxon>Embryophyta</taxon>
        <taxon>Tracheophyta</taxon>
        <taxon>Spermatophyta</taxon>
        <taxon>Magnoliopsida</taxon>
        <taxon>eudicotyledons</taxon>
        <taxon>Gunneridae</taxon>
        <taxon>Pentapetalae</taxon>
        <taxon>rosids</taxon>
        <taxon>fabids</taxon>
        <taxon>Malpighiales</taxon>
        <taxon>Euphorbiaceae</taxon>
        <taxon>Crotonoideae</taxon>
        <taxon>Jatropheae</taxon>
        <taxon>Jatropha</taxon>
    </lineage>
</organism>
<gene>
    <name evidence="2" type="ORF">JCGZ_19385</name>
</gene>
<feature type="region of interest" description="Disordered" evidence="1">
    <location>
        <begin position="179"/>
        <end position="198"/>
    </location>
</feature>
<dbReference type="EMBL" id="KK914740">
    <property type="protein sequence ID" value="KDP29584.1"/>
    <property type="molecule type" value="Genomic_DNA"/>
</dbReference>
<accession>A0A067KCL6</accession>
<evidence type="ECO:0000313" key="3">
    <source>
        <dbReference type="Proteomes" id="UP000027138"/>
    </source>
</evidence>
<reference evidence="2 3" key="1">
    <citation type="journal article" date="2014" name="PLoS ONE">
        <title>Global Analysis of Gene Expression Profiles in Physic Nut (Jatropha curcas L.) Seedlings Exposed to Salt Stress.</title>
        <authorList>
            <person name="Zhang L."/>
            <person name="Zhang C."/>
            <person name="Wu P."/>
            <person name="Chen Y."/>
            <person name="Li M."/>
            <person name="Jiang H."/>
            <person name="Wu G."/>
        </authorList>
    </citation>
    <scope>NUCLEOTIDE SEQUENCE [LARGE SCALE GENOMIC DNA]</scope>
    <source>
        <strain evidence="3">cv. GZQX0401</strain>
        <tissue evidence="2">Young leaves</tissue>
    </source>
</reference>
<dbReference type="Proteomes" id="UP000027138">
    <property type="component" value="Unassembled WGS sequence"/>
</dbReference>
<feature type="compositionally biased region" description="Basic and acidic residues" evidence="1">
    <location>
        <begin position="22"/>
        <end position="34"/>
    </location>
</feature>
<feature type="compositionally biased region" description="Basic and acidic residues" evidence="1">
    <location>
        <begin position="1"/>
        <end position="14"/>
    </location>
</feature>
<proteinExistence type="predicted"/>
<evidence type="ECO:0000256" key="1">
    <source>
        <dbReference type="SAM" id="MobiDB-lite"/>
    </source>
</evidence>
<name>A0A067KCL6_JATCU</name>